<feature type="compositionally biased region" description="Pro residues" evidence="5">
    <location>
        <begin position="576"/>
        <end position="586"/>
    </location>
</feature>
<comment type="similarity">
    <text evidence="3">Belongs to the TRAFAC class myosin-kinesin ATPase superfamily. Kinesin family.</text>
</comment>
<accession>A0AAW0F7U6</accession>
<feature type="region of interest" description="Disordered" evidence="5">
    <location>
        <begin position="526"/>
        <end position="607"/>
    </location>
</feature>
<dbReference type="PANTHER" id="PTHR47117">
    <property type="entry name" value="STAR-RELATED LIPID TRANSFER PROTEIN 9"/>
    <property type="match status" value="1"/>
</dbReference>
<feature type="compositionally biased region" description="Acidic residues" evidence="5">
    <location>
        <begin position="941"/>
        <end position="951"/>
    </location>
</feature>
<organism evidence="7 8">
    <name type="scientific">Novymonas esmeraldas</name>
    <dbReference type="NCBI Taxonomy" id="1808958"/>
    <lineage>
        <taxon>Eukaryota</taxon>
        <taxon>Discoba</taxon>
        <taxon>Euglenozoa</taxon>
        <taxon>Kinetoplastea</taxon>
        <taxon>Metakinetoplastina</taxon>
        <taxon>Trypanosomatida</taxon>
        <taxon>Trypanosomatidae</taxon>
        <taxon>Novymonas</taxon>
    </lineage>
</organism>
<dbReference type="InterPro" id="IPR027417">
    <property type="entry name" value="P-loop_NTPase"/>
</dbReference>
<dbReference type="PROSITE" id="PS50067">
    <property type="entry name" value="KINESIN_MOTOR_2"/>
    <property type="match status" value="1"/>
</dbReference>
<feature type="compositionally biased region" description="Low complexity" evidence="5">
    <location>
        <begin position="7"/>
        <end position="18"/>
    </location>
</feature>
<dbReference type="FunFam" id="3.40.50.300:FF:005620">
    <property type="entry name" value="Putative Unc104-like kinesin"/>
    <property type="match status" value="1"/>
</dbReference>
<feature type="region of interest" description="Disordered" evidence="5">
    <location>
        <begin position="1637"/>
        <end position="1671"/>
    </location>
</feature>
<dbReference type="GO" id="GO:0008017">
    <property type="term" value="F:microtubule binding"/>
    <property type="evidence" value="ECO:0007669"/>
    <property type="project" value="InterPro"/>
</dbReference>
<feature type="compositionally biased region" description="Basic and acidic residues" evidence="5">
    <location>
        <begin position="544"/>
        <end position="553"/>
    </location>
</feature>
<feature type="compositionally biased region" description="Low complexity" evidence="5">
    <location>
        <begin position="874"/>
        <end position="887"/>
    </location>
</feature>
<name>A0AAW0F7U6_9TRYP</name>
<dbReference type="InterPro" id="IPR019821">
    <property type="entry name" value="Kinesin_motor_CS"/>
</dbReference>
<evidence type="ECO:0000259" key="6">
    <source>
        <dbReference type="PROSITE" id="PS50067"/>
    </source>
</evidence>
<dbReference type="InterPro" id="IPR036961">
    <property type="entry name" value="Kinesin_motor_dom_sf"/>
</dbReference>
<dbReference type="PROSITE" id="PS00411">
    <property type="entry name" value="KINESIN_MOTOR_1"/>
    <property type="match status" value="1"/>
</dbReference>
<protein>
    <submittedName>
        <fullName evidence="7">Unc104-like kinesin</fullName>
    </submittedName>
</protein>
<evidence type="ECO:0000256" key="1">
    <source>
        <dbReference type="ARBA" id="ARBA00022741"/>
    </source>
</evidence>
<sequence>MSDTFGAAASEAPARSRANSTAHSSDDSTKSVTGAAYEEGRITVSVRVRPLNARETKLNTGSCIATRPAYNTLYILPNGESEQEVSAMIAVDPHLRGTRHHRFTFDHVYPVDSTQEQVFEQIGRPVLQSSFRGYHTCIFTYGQTGSGKSYCMMGADGGRSIDDDPGIIPRLCREVFVEVDRQRKAAEANGTEEVDFSVYVSYLEIYRERVRSLLDEVLDAKLVAGGADGAGSASPRLPSAPVRRPAAESADATLRVREHPTLGVYVEGLAEIPVTSEEQVLRLMVRGNQRRHTASTRMNDTSSRSHAIFTVQLLQKRTHVVPPGEGGDGANPDGGGLASTVVTMTTQLGAKINLVDLAGSERAKATGAEGETLKEGAQINKSLTTLGIVINALAAQSTASASAAAGSPGARSMGTSRRHIPYRDSTLTFLLKESLGGNSKTFMIATVSPSTDNYEESLSTLRYADRAKAIMMKAFVNETAGDKRIRELEEEVTRLREQIRSLIDADTRRSYAARAALTIGPIVLADSESPVRPSPMQHSILVGDGDRLHRGTSEGRSLATDMETASVSERGASPQPGHPPPPPPPAEDADGSVASPVQPSSAESASEVVETLQSELRRAEMLIRQMSESEAERTAHMAQLVQRHEREQAAARAAASEMAVAAAAAAKAAAAAAAAKEVEKVAATGTMRLRRDEPYLLNMDGAGDWVVAHLGPTETHVGVFAARSRAAAEADAVNSGASCDSSLELSSPRSTSPGAASVSDDTTVRYVRLPREFGDGVGGPHFILERAPAGDAAAATGQSSTVLRGCPGCDTYVVRPMHRSPFVVKGGDTLLLQSGDVVDIGVDHIQLKYMDPAEPPVTARGRRTVRMDAGHDSGTGSAAISPASAGSRQEAALQSLQLPPIPSGQRRRDGASTHPGPADAEHAGESGGSDDDDDVAPHSDYDDDEDAEGDGDDRSRDGSSSDAEAERVVDTATAPAALLLPTRPLIPALALGKAIPANRLTPPPPPPLSEQQRTSSAAPCDTTSTDADDTTSSWMEGDSAAVSPMAGATATATATAAPAATTPALSLPLHRLRAPGAAAPVTTAPPVLKTRVPSRRVPQTAHLNPNSALSLSEVQAMRTSASSTTYRSELPPRFVGRYNLVLVGPCGSGKSSIVRNLQTPDTPWLQSAFSVFTGGGSGGGAESKAGAAAATLPPTIGIQTTTLAVAGTSPVGLHVHELGGTPCFGPLLDQLPSHRVAYFLCFPLHAGPPLMALRGLVEDILCRTDSHTVSLVLVGTHAHHSSAAGGKGGDGGSGGGLFSNRLSAVRQAMLHAQMEEVELQVISLMQMLQPYPQLRPTVVGRFAVDNVHRQVYATGYRAVEGFAEWLQWLGDIARDRCRADVDFAGGLVPARCVELGRQVGMLRERGKWCLSLRDFKTLATAVSSQYEASAAAEGSLARDTLRHHVQLLADWGVLAHRFRSTPLRQHVVLDVMWLCRVLTTLACSPLVAAASSDGLTSAEASALTDVIGERGVALLTRKEVALRILLSPEAERVIDVVKVATTDTPHLLRYGVVTMPVLVTMLEPHFTVRDGSGGASGASRSAARAVDKVGTARGNPAPADTGYSVPLAGVLELLVLCDHIIVGHKLLLSPSAAEAQRAATAPSPPHVPAGRAGSATPPRRSSTADADADGEIDPASESFVVYPMSCRTPASAGVTWLFPCFLSGPFYVFKLDMVPRNFFPKLLCRLATVSDKIYMGPVQAQSWGGPTQRWAMGAARGRAATTATTTAAGPFDSYFTQCAGKSFVLPRFSTYLTHSSADGSPRRRDGLWFDAAWLVYRDADRGDDGEDDNCRVLVRLVHHSVFLSFHCHQAASSSGLGGDVGGASSGVQDFYEAVLEAVRHVVEEFPGGKCSESMQCCADPATLLEMELQHPALQTDQEAAALDRHVRFANISDNLNNLERVLAKSGAALRTARTARRSHASSAAADDDGEDEGAYVPLLRNFRVAPQLDIAACLRRWKAEQRFHISAEVEGRLVDALQTLGACYTGASLSSGNSCFALDRLLDVLACVDTV</sequence>
<dbReference type="GO" id="GO:0007018">
    <property type="term" value="P:microtubule-based movement"/>
    <property type="evidence" value="ECO:0007669"/>
    <property type="project" value="InterPro"/>
</dbReference>
<dbReference type="Proteomes" id="UP001430356">
    <property type="component" value="Unassembled WGS sequence"/>
</dbReference>
<keyword evidence="4" id="KW-0175">Coiled coil</keyword>
<evidence type="ECO:0000313" key="8">
    <source>
        <dbReference type="Proteomes" id="UP001430356"/>
    </source>
</evidence>
<feature type="compositionally biased region" description="Low complexity" evidence="5">
    <location>
        <begin position="592"/>
        <end position="607"/>
    </location>
</feature>
<dbReference type="Pfam" id="PF00225">
    <property type="entry name" value="Kinesin"/>
    <property type="match status" value="1"/>
</dbReference>
<dbReference type="SUPFAM" id="SSF52540">
    <property type="entry name" value="P-loop containing nucleoside triphosphate hydrolases"/>
    <property type="match status" value="2"/>
</dbReference>
<evidence type="ECO:0000313" key="7">
    <source>
        <dbReference type="EMBL" id="KAK7201335.1"/>
    </source>
</evidence>
<feature type="domain" description="Kinesin motor" evidence="6">
    <location>
        <begin position="41"/>
        <end position="470"/>
    </location>
</feature>
<feature type="binding site" evidence="3">
    <location>
        <begin position="142"/>
        <end position="149"/>
    </location>
    <ligand>
        <name>ATP</name>
        <dbReference type="ChEBI" id="CHEBI:30616"/>
    </ligand>
</feature>
<feature type="compositionally biased region" description="Low complexity" evidence="5">
    <location>
        <begin position="1014"/>
        <end position="1033"/>
    </location>
</feature>
<evidence type="ECO:0000256" key="2">
    <source>
        <dbReference type="ARBA" id="ARBA00022840"/>
    </source>
</evidence>
<dbReference type="InterPro" id="IPR001752">
    <property type="entry name" value="Kinesin_motor_dom"/>
</dbReference>
<proteinExistence type="inferred from homology"/>
<feature type="coiled-coil region" evidence="4">
    <location>
        <begin position="478"/>
        <end position="505"/>
    </location>
</feature>
<feature type="region of interest" description="Disordered" evidence="5">
    <location>
        <begin position="1"/>
        <end position="34"/>
    </location>
</feature>
<gene>
    <name evidence="7" type="ORF">NESM_000195800</name>
</gene>
<feature type="compositionally biased region" description="Low complexity" evidence="5">
    <location>
        <begin position="737"/>
        <end position="752"/>
    </location>
</feature>
<evidence type="ECO:0000256" key="5">
    <source>
        <dbReference type="SAM" id="MobiDB-lite"/>
    </source>
</evidence>
<feature type="compositionally biased region" description="Basic and acidic residues" evidence="5">
    <location>
        <begin position="952"/>
        <end position="968"/>
    </location>
</feature>
<dbReference type="GO" id="GO:0005524">
    <property type="term" value="F:ATP binding"/>
    <property type="evidence" value="ECO:0007669"/>
    <property type="project" value="UniProtKB-UniRule"/>
</dbReference>
<keyword evidence="8" id="KW-1185">Reference proteome</keyword>
<reference evidence="7 8" key="1">
    <citation type="journal article" date="2021" name="MBio">
        <title>A New Model Trypanosomatid, Novymonas esmeraldas: Genomic Perception of Its 'Candidatus Pandoraea novymonadis' Endosymbiont.</title>
        <authorList>
            <person name="Zakharova A."/>
            <person name="Saura A."/>
            <person name="Butenko A."/>
            <person name="Podesvova L."/>
            <person name="Warmusova S."/>
            <person name="Kostygov A.Y."/>
            <person name="Nenarokova A."/>
            <person name="Lukes J."/>
            <person name="Opperdoes F.R."/>
            <person name="Yurchenko V."/>
        </authorList>
    </citation>
    <scope>NUCLEOTIDE SEQUENCE [LARGE SCALE GENOMIC DNA]</scope>
    <source>
        <strain evidence="7 8">E262AT.01</strain>
    </source>
</reference>
<dbReference type="PRINTS" id="PR00380">
    <property type="entry name" value="KINESINHEAVY"/>
</dbReference>
<evidence type="ECO:0000256" key="3">
    <source>
        <dbReference type="PROSITE-ProRule" id="PRU00283"/>
    </source>
</evidence>
<keyword evidence="1 3" id="KW-0547">Nucleotide-binding</keyword>
<feature type="region of interest" description="Disordered" evidence="5">
    <location>
        <begin position="997"/>
        <end position="1040"/>
    </location>
</feature>
<dbReference type="SMART" id="SM00129">
    <property type="entry name" value="KISc"/>
    <property type="match status" value="1"/>
</dbReference>
<comment type="caution">
    <text evidence="7">The sequence shown here is derived from an EMBL/GenBank/DDBJ whole genome shotgun (WGS) entry which is preliminary data.</text>
</comment>
<dbReference type="Gene3D" id="3.40.850.10">
    <property type="entry name" value="Kinesin motor domain"/>
    <property type="match status" value="1"/>
</dbReference>
<keyword evidence="2 3" id="KW-0067">ATP-binding</keyword>
<dbReference type="Gene3D" id="3.40.50.300">
    <property type="entry name" value="P-loop containing nucleotide triphosphate hydrolases"/>
    <property type="match status" value="1"/>
</dbReference>
<feature type="region of interest" description="Disordered" evidence="5">
    <location>
        <begin position="227"/>
        <end position="252"/>
    </location>
</feature>
<keyword evidence="3" id="KW-0505">Motor protein</keyword>
<feature type="region of interest" description="Disordered" evidence="5">
    <location>
        <begin position="867"/>
        <end position="968"/>
    </location>
</feature>
<dbReference type="GO" id="GO:0003777">
    <property type="term" value="F:microtubule motor activity"/>
    <property type="evidence" value="ECO:0007669"/>
    <property type="project" value="InterPro"/>
</dbReference>
<evidence type="ECO:0000256" key="4">
    <source>
        <dbReference type="SAM" id="Coils"/>
    </source>
</evidence>
<dbReference type="EMBL" id="JAECZO010000014">
    <property type="protein sequence ID" value="KAK7201335.1"/>
    <property type="molecule type" value="Genomic_DNA"/>
</dbReference>
<feature type="region of interest" description="Disordered" evidence="5">
    <location>
        <begin position="737"/>
        <end position="760"/>
    </location>
</feature>